<dbReference type="SMART" id="SM00345">
    <property type="entry name" value="HTH_GNTR"/>
    <property type="match status" value="1"/>
</dbReference>
<dbReference type="InterPro" id="IPR008920">
    <property type="entry name" value="TF_FadR/GntR_C"/>
</dbReference>
<dbReference type="Pfam" id="PF00392">
    <property type="entry name" value="GntR"/>
    <property type="match status" value="1"/>
</dbReference>
<dbReference type="PROSITE" id="PS50949">
    <property type="entry name" value="HTH_GNTR"/>
    <property type="match status" value="1"/>
</dbReference>
<dbReference type="GO" id="GO:0003677">
    <property type="term" value="F:DNA binding"/>
    <property type="evidence" value="ECO:0007669"/>
    <property type="project" value="UniProtKB-KW"/>
</dbReference>
<dbReference type="RefSeq" id="WP_206551403.1">
    <property type="nucleotide sequence ID" value="NZ_JAEMWU010000002.1"/>
</dbReference>
<keyword evidence="2" id="KW-0238">DNA-binding</keyword>
<dbReference type="InterPro" id="IPR011711">
    <property type="entry name" value="GntR_C"/>
</dbReference>
<dbReference type="SUPFAM" id="SSF48008">
    <property type="entry name" value="GntR ligand-binding domain-like"/>
    <property type="match status" value="1"/>
</dbReference>
<evidence type="ECO:0000313" key="6">
    <source>
        <dbReference type="Proteomes" id="UP000664385"/>
    </source>
</evidence>
<dbReference type="InterPro" id="IPR036388">
    <property type="entry name" value="WH-like_DNA-bd_sf"/>
</dbReference>
<dbReference type="CDD" id="cd07377">
    <property type="entry name" value="WHTH_GntR"/>
    <property type="match status" value="1"/>
</dbReference>
<dbReference type="PANTHER" id="PTHR43537">
    <property type="entry name" value="TRANSCRIPTIONAL REGULATOR, GNTR FAMILY"/>
    <property type="match status" value="1"/>
</dbReference>
<dbReference type="GO" id="GO:0003700">
    <property type="term" value="F:DNA-binding transcription factor activity"/>
    <property type="evidence" value="ECO:0007669"/>
    <property type="project" value="InterPro"/>
</dbReference>
<dbReference type="EMBL" id="JAEMWU010000002">
    <property type="protein sequence ID" value="MBN8206534.1"/>
    <property type="molecule type" value="Genomic_DNA"/>
</dbReference>
<evidence type="ECO:0000313" key="5">
    <source>
        <dbReference type="EMBL" id="MBN8206534.1"/>
    </source>
</evidence>
<keyword evidence="1" id="KW-0805">Transcription regulation</keyword>
<evidence type="ECO:0000256" key="3">
    <source>
        <dbReference type="ARBA" id="ARBA00023163"/>
    </source>
</evidence>
<evidence type="ECO:0000256" key="2">
    <source>
        <dbReference type="ARBA" id="ARBA00023125"/>
    </source>
</evidence>
<organism evidence="5 6">
    <name type="scientific">Microbacterium esteraromaticum</name>
    <dbReference type="NCBI Taxonomy" id="57043"/>
    <lineage>
        <taxon>Bacteria</taxon>
        <taxon>Bacillati</taxon>
        <taxon>Actinomycetota</taxon>
        <taxon>Actinomycetes</taxon>
        <taxon>Micrococcales</taxon>
        <taxon>Microbacteriaceae</taxon>
        <taxon>Microbacterium</taxon>
    </lineage>
</organism>
<dbReference type="Gene3D" id="1.20.120.530">
    <property type="entry name" value="GntR ligand-binding domain-like"/>
    <property type="match status" value="1"/>
</dbReference>
<dbReference type="SMART" id="SM00895">
    <property type="entry name" value="FCD"/>
    <property type="match status" value="1"/>
</dbReference>
<dbReference type="SUPFAM" id="SSF46785">
    <property type="entry name" value="Winged helix' DNA-binding domain"/>
    <property type="match status" value="1"/>
</dbReference>
<keyword evidence="3" id="KW-0804">Transcription</keyword>
<dbReference type="Proteomes" id="UP000664385">
    <property type="component" value="Unassembled WGS sequence"/>
</dbReference>
<feature type="domain" description="HTH gntR-type" evidence="4">
    <location>
        <begin position="14"/>
        <end position="81"/>
    </location>
</feature>
<sequence>MSQFSVVTPLPPVQNLRERVEVALEAAIRSGEMPAGELFSAPALAARFNVSATPVREAMLNLEKLGFVEAVRNKGFRVTTVRDEDVANIVAVRRLLEPPLMRQLAGEIPAQAFAELRETADAIVAGAAQGDLTSYLEADRAFHEAVNAHSDNPRLTSLISQLRKETRLPGLAGMLATEELSISAAEHHELLDLLEAGDGEQAEAVMHRHIGHVIGWWAGRDESES</sequence>
<dbReference type="Pfam" id="PF07729">
    <property type="entry name" value="FCD"/>
    <property type="match status" value="1"/>
</dbReference>
<protein>
    <submittedName>
        <fullName evidence="5">GntR family transcriptional regulator</fullName>
    </submittedName>
</protein>
<accession>A0A939DWX8</accession>
<name>A0A939DWX8_9MICO</name>
<dbReference type="Gene3D" id="1.10.10.10">
    <property type="entry name" value="Winged helix-like DNA-binding domain superfamily/Winged helix DNA-binding domain"/>
    <property type="match status" value="1"/>
</dbReference>
<reference evidence="5" key="1">
    <citation type="submission" date="2020-12" db="EMBL/GenBank/DDBJ databases">
        <title>PHA producing bacteria isolated from mangrove.</title>
        <authorList>
            <person name="Zheng W."/>
            <person name="Yu S."/>
            <person name="Huang Y."/>
        </authorList>
    </citation>
    <scope>NUCLEOTIDE SEQUENCE</scope>
    <source>
        <strain evidence="5">GN8-5</strain>
    </source>
</reference>
<dbReference type="AlphaFoldDB" id="A0A939DWX8"/>
<gene>
    <name evidence="5" type="ORF">JF543_11275</name>
</gene>
<dbReference type="PANTHER" id="PTHR43537:SF45">
    <property type="entry name" value="GNTR FAMILY REGULATORY PROTEIN"/>
    <property type="match status" value="1"/>
</dbReference>
<evidence type="ECO:0000256" key="1">
    <source>
        <dbReference type="ARBA" id="ARBA00023015"/>
    </source>
</evidence>
<comment type="caution">
    <text evidence="5">The sequence shown here is derived from an EMBL/GenBank/DDBJ whole genome shotgun (WGS) entry which is preliminary data.</text>
</comment>
<proteinExistence type="predicted"/>
<dbReference type="InterPro" id="IPR036390">
    <property type="entry name" value="WH_DNA-bd_sf"/>
</dbReference>
<evidence type="ECO:0000259" key="4">
    <source>
        <dbReference type="PROSITE" id="PS50949"/>
    </source>
</evidence>
<dbReference type="InterPro" id="IPR000524">
    <property type="entry name" value="Tscrpt_reg_HTH_GntR"/>
</dbReference>